<dbReference type="InterPro" id="IPR015046">
    <property type="entry name" value="LciA_Immunity-like"/>
</dbReference>
<dbReference type="InterPro" id="IPR023130">
    <property type="entry name" value="Ta0600-like_sf"/>
</dbReference>
<keyword evidence="3" id="KW-1185">Reference proteome</keyword>
<proteinExistence type="predicted"/>
<dbReference type="RefSeq" id="WP_274260118.1">
    <property type="nucleotide sequence ID" value="NZ_CP117884.1"/>
</dbReference>
<evidence type="ECO:0000256" key="1">
    <source>
        <dbReference type="ARBA" id="ARBA00023025"/>
    </source>
</evidence>
<organism evidence="2 3">
    <name type="scientific">Lacticaseibacillus pabuli</name>
    <dbReference type="NCBI Taxonomy" id="3025672"/>
    <lineage>
        <taxon>Bacteria</taxon>
        <taxon>Bacillati</taxon>
        <taxon>Bacillota</taxon>
        <taxon>Bacilli</taxon>
        <taxon>Lactobacillales</taxon>
        <taxon>Lactobacillaceae</taxon>
        <taxon>Lacticaseibacillus</taxon>
    </lineage>
</organism>
<reference evidence="2 3" key="1">
    <citation type="submission" date="2023-02" db="EMBL/GenBank/DDBJ databases">
        <title>Genome sequence of Lacticaseibacillus sp. KACC 23028.</title>
        <authorList>
            <person name="Kim S."/>
            <person name="Heo J."/>
            <person name="Kwon S.-W."/>
        </authorList>
    </citation>
    <scope>NUCLEOTIDE SEQUENCE [LARGE SCALE GENOMIC DNA]</scope>
    <source>
        <strain evidence="2 3">KACC 23028</strain>
    </source>
</reference>
<evidence type="ECO:0000313" key="2">
    <source>
        <dbReference type="EMBL" id="WDF82568.1"/>
    </source>
</evidence>
<dbReference type="Proteomes" id="UP001220377">
    <property type="component" value="Chromosome"/>
</dbReference>
<gene>
    <name evidence="2" type="ORF">PQ472_11840</name>
</gene>
<dbReference type="SUPFAM" id="SSF109797">
    <property type="entry name" value="Bacteriocin immunity protein-like"/>
    <property type="match status" value="1"/>
</dbReference>
<accession>A0ABY7WT06</accession>
<keyword evidence="1" id="KW-0079">Bacteriocin immunity</keyword>
<dbReference type="Gene3D" id="1.20.1440.50">
    <property type="entry name" value="Ta0600-like"/>
    <property type="match status" value="1"/>
</dbReference>
<dbReference type="Pfam" id="PF08951">
    <property type="entry name" value="EntA_Immun"/>
    <property type="match status" value="1"/>
</dbReference>
<sequence length="104" mass="11560">MQNDDARQALAGLTDQLFNQISKHDTTDLDNLKDVLIRVNQHIDSKDPVVTANRLANYIYFVGFTDHVALTQEASDIVKQIAALGKTAGVNGSYRAWYSDSSQF</sequence>
<dbReference type="EMBL" id="CP117884">
    <property type="protein sequence ID" value="WDF82568.1"/>
    <property type="molecule type" value="Genomic_DNA"/>
</dbReference>
<name>A0ABY7WT06_9LACO</name>
<protein>
    <submittedName>
        <fullName evidence="2">Bacteriocin immunity protein</fullName>
    </submittedName>
</protein>
<evidence type="ECO:0000313" key="3">
    <source>
        <dbReference type="Proteomes" id="UP001220377"/>
    </source>
</evidence>